<reference evidence="6" key="1">
    <citation type="journal article" date="2019" name="Int. J. Syst. Evol. Microbiol.">
        <title>The Global Catalogue of Microorganisms (GCM) 10K type strain sequencing project: providing services to taxonomists for standard genome sequencing and annotation.</title>
        <authorList>
            <consortium name="The Broad Institute Genomics Platform"/>
            <consortium name="The Broad Institute Genome Sequencing Center for Infectious Disease"/>
            <person name="Wu L."/>
            <person name="Ma J."/>
        </authorList>
    </citation>
    <scope>NUCLEOTIDE SEQUENCE [LARGE SCALE GENOMIC DNA]</scope>
    <source>
        <strain evidence="6">JCM 9373</strain>
    </source>
</reference>
<dbReference type="Pfam" id="PF08240">
    <property type="entry name" value="ADH_N"/>
    <property type="match status" value="1"/>
</dbReference>
<accession>A0ABP6MHT1</accession>
<keyword evidence="2" id="KW-0560">Oxidoreductase</keyword>
<dbReference type="Proteomes" id="UP001500320">
    <property type="component" value="Unassembled WGS sequence"/>
</dbReference>
<feature type="domain" description="Alcohol dehydrogenase-like C-terminal" evidence="3">
    <location>
        <begin position="173"/>
        <end position="309"/>
    </location>
</feature>
<dbReference type="EMBL" id="BAAAUT010000001">
    <property type="protein sequence ID" value="GAA3114421.1"/>
    <property type="molecule type" value="Genomic_DNA"/>
</dbReference>
<dbReference type="Pfam" id="PF00107">
    <property type="entry name" value="ADH_zinc_N"/>
    <property type="match status" value="1"/>
</dbReference>
<name>A0ABP6MHT1_9ACTN</name>
<dbReference type="Gene3D" id="3.40.50.720">
    <property type="entry name" value="NAD(P)-binding Rossmann-like Domain"/>
    <property type="match status" value="1"/>
</dbReference>
<keyword evidence="6" id="KW-1185">Reference proteome</keyword>
<dbReference type="PANTHER" id="PTHR43401">
    <property type="entry name" value="L-THREONINE 3-DEHYDROGENASE"/>
    <property type="match status" value="1"/>
</dbReference>
<dbReference type="SUPFAM" id="SSF50129">
    <property type="entry name" value="GroES-like"/>
    <property type="match status" value="1"/>
</dbReference>
<dbReference type="CDD" id="cd08235">
    <property type="entry name" value="iditol_2_DH_like"/>
    <property type="match status" value="1"/>
</dbReference>
<evidence type="ECO:0000313" key="5">
    <source>
        <dbReference type="EMBL" id="GAA3114421.1"/>
    </source>
</evidence>
<evidence type="ECO:0000259" key="4">
    <source>
        <dbReference type="Pfam" id="PF08240"/>
    </source>
</evidence>
<evidence type="ECO:0000256" key="1">
    <source>
        <dbReference type="ARBA" id="ARBA00001947"/>
    </source>
</evidence>
<dbReference type="PANTHER" id="PTHR43401:SF2">
    <property type="entry name" value="L-THREONINE 3-DEHYDROGENASE"/>
    <property type="match status" value="1"/>
</dbReference>
<evidence type="ECO:0000256" key="2">
    <source>
        <dbReference type="ARBA" id="ARBA00023002"/>
    </source>
</evidence>
<dbReference type="SUPFAM" id="SSF51735">
    <property type="entry name" value="NAD(P)-binding Rossmann-fold domains"/>
    <property type="match status" value="1"/>
</dbReference>
<dbReference type="InterPro" id="IPR011032">
    <property type="entry name" value="GroES-like_sf"/>
</dbReference>
<dbReference type="InterPro" id="IPR036291">
    <property type="entry name" value="NAD(P)-bd_dom_sf"/>
</dbReference>
<gene>
    <name evidence="5" type="ORF">GCM10010466_01910</name>
</gene>
<sequence length="347" mass="36120">MKVARFHAPGDIRVEDAAEPVAGPGELLIRVRNCSTCGTDAKIFKHGHHHIRPPRVMGHEIAGEVVDGTGGWAPGDRVQVIAAIPCGRCGECRRGRMTVCPNQESMGYHYDGGFAEYMVVPAKVLAVDGVNRIPDGVGFAEASVAEPLACVLNGQELARVGEGDDVVVMGSGPIGCLHVRLARSRGAARVFLVDVNAGRLEAAAELVRPDAAVHGGDPGAAGDAVEQVLKLTEGRGADVVITAAASGAAQEQALRMAARQGRISFFGGLPKDDPIIRCDSNLVHYRELTVVGANGSSPAHNAQALALIADGRVPVADLITHRLPLPEVLGGIGIVSRGEAIKVTVEP</sequence>
<dbReference type="Gene3D" id="3.90.180.10">
    <property type="entry name" value="Medium-chain alcohol dehydrogenases, catalytic domain"/>
    <property type="match status" value="1"/>
</dbReference>
<proteinExistence type="predicted"/>
<evidence type="ECO:0000259" key="3">
    <source>
        <dbReference type="Pfam" id="PF00107"/>
    </source>
</evidence>
<dbReference type="InterPro" id="IPR050129">
    <property type="entry name" value="Zn_alcohol_dh"/>
</dbReference>
<comment type="caution">
    <text evidence="5">The sequence shown here is derived from an EMBL/GenBank/DDBJ whole genome shotgun (WGS) entry which is preliminary data.</text>
</comment>
<evidence type="ECO:0000313" key="6">
    <source>
        <dbReference type="Proteomes" id="UP001500320"/>
    </source>
</evidence>
<dbReference type="RefSeq" id="WP_344854775.1">
    <property type="nucleotide sequence ID" value="NZ_BAAAUT010000001.1"/>
</dbReference>
<organism evidence="5 6">
    <name type="scientific">Planomonospora alba</name>
    <dbReference type="NCBI Taxonomy" id="161354"/>
    <lineage>
        <taxon>Bacteria</taxon>
        <taxon>Bacillati</taxon>
        <taxon>Actinomycetota</taxon>
        <taxon>Actinomycetes</taxon>
        <taxon>Streptosporangiales</taxon>
        <taxon>Streptosporangiaceae</taxon>
        <taxon>Planomonospora</taxon>
    </lineage>
</organism>
<comment type="cofactor">
    <cofactor evidence="1">
        <name>Zn(2+)</name>
        <dbReference type="ChEBI" id="CHEBI:29105"/>
    </cofactor>
</comment>
<dbReference type="InterPro" id="IPR013149">
    <property type="entry name" value="ADH-like_C"/>
</dbReference>
<feature type="domain" description="Alcohol dehydrogenase-like N-terminal" evidence="4">
    <location>
        <begin position="23"/>
        <end position="125"/>
    </location>
</feature>
<protein>
    <submittedName>
        <fullName evidence="5">Zinc-dependent dehydrogenase</fullName>
    </submittedName>
</protein>
<dbReference type="InterPro" id="IPR013154">
    <property type="entry name" value="ADH-like_N"/>
</dbReference>